<organism evidence="1 2">
    <name type="scientific">Atopobium minutum</name>
    <dbReference type="NCBI Taxonomy" id="1381"/>
    <lineage>
        <taxon>Bacteria</taxon>
        <taxon>Bacillati</taxon>
        <taxon>Actinomycetota</taxon>
        <taxon>Coriobacteriia</taxon>
        <taxon>Coriobacteriales</taxon>
        <taxon>Atopobiaceae</taxon>
        <taxon>Atopobium</taxon>
    </lineage>
</organism>
<evidence type="ECO:0000313" key="2">
    <source>
        <dbReference type="Proteomes" id="UP000183687"/>
    </source>
</evidence>
<dbReference type="Proteomes" id="UP000183687">
    <property type="component" value="Unassembled WGS sequence"/>
</dbReference>
<reference evidence="1 2" key="1">
    <citation type="submission" date="2016-10" db="EMBL/GenBank/DDBJ databases">
        <authorList>
            <person name="Varghese N."/>
            <person name="Submissions S."/>
        </authorList>
    </citation>
    <scope>NUCLEOTIDE SEQUENCE [LARGE SCALE GENOMIC DNA]</scope>
    <source>
        <strain evidence="1 2">DSM 20586</strain>
    </source>
</reference>
<sequence length="213" mass="23872">MHYITEGELRRQYAQKQFDTFQLPAGARLTPSARQFLIDFRIEFESLYHKKSAAPMSTKTNTKPCSADEVSAQTQARIDDMRILGARLRLLARKALGVNNEAAQLLERVGSAWQEGKLADTACCPAEQDCSGEPQTKSACETIPSLPLSACVHPLYFEMAVMCGELLRFICFWNSACCDEHKSSDDSWIAQMRTVLSALTSYMEQAKEETSRD</sequence>
<protein>
    <submittedName>
        <fullName evidence="1">Uncharacterized protein</fullName>
    </submittedName>
</protein>
<dbReference type="EMBL" id="FNSH01000001">
    <property type="protein sequence ID" value="SEC00874.1"/>
    <property type="molecule type" value="Genomic_DNA"/>
</dbReference>
<proteinExistence type="predicted"/>
<comment type="caution">
    <text evidence="1">The sequence shown here is derived from an EMBL/GenBank/DDBJ whole genome shotgun (WGS) entry which is preliminary data.</text>
</comment>
<gene>
    <name evidence="1" type="ORF">SAMN04489746_1423</name>
</gene>
<evidence type="ECO:0000313" key="1">
    <source>
        <dbReference type="EMBL" id="SEC00874.1"/>
    </source>
</evidence>
<name>A0AB38A813_9ACTN</name>
<dbReference type="RefSeq" id="WP_002563913.1">
    <property type="nucleotide sequence ID" value="NZ_CALJSN010000003.1"/>
</dbReference>
<dbReference type="AlphaFoldDB" id="A0AB38A813"/>
<accession>A0AB38A813</accession>